<feature type="binding site" evidence="3">
    <location>
        <position position="209"/>
    </location>
    <ligand>
        <name>substrate</name>
    </ligand>
</feature>
<proteinExistence type="predicted"/>
<feature type="binding site" evidence="2">
    <location>
        <position position="151"/>
    </location>
    <ligand>
        <name>substrate</name>
    </ligand>
</feature>
<gene>
    <name evidence="5" type="ORF">NFC81_02060</name>
</gene>
<dbReference type="Gene3D" id="3.40.190.10">
    <property type="entry name" value="Periplasmic binding protein-like II"/>
    <property type="match status" value="1"/>
</dbReference>
<accession>A0AB38YHQ2</accession>
<dbReference type="EMBL" id="CP101717">
    <property type="protein sequence ID" value="WLD58591.1"/>
    <property type="molecule type" value="Genomic_DNA"/>
</dbReference>
<dbReference type="Gene3D" id="3.40.190.170">
    <property type="entry name" value="Bacterial extracellular solute-binding protein, family 7"/>
    <property type="match status" value="1"/>
</dbReference>
<name>A0AB38YHQ2_9GAMM</name>
<evidence type="ECO:0000256" key="4">
    <source>
        <dbReference type="SAM" id="SignalP"/>
    </source>
</evidence>
<dbReference type="GO" id="GO:0055085">
    <property type="term" value="P:transmembrane transport"/>
    <property type="evidence" value="ECO:0007669"/>
    <property type="project" value="InterPro"/>
</dbReference>
<dbReference type="InterPro" id="IPR038404">
    <property type="entry name" value="TRAP_DctP_sf"/>
</dbReference>
<feature type="chain" id="PRO_5044345044" evidence="4">
    <location>
        <begin position="26"/>
        <end position="347"/>
    </location>
</feature>
<evidence type="ECO:0000256" key="2">
    <source>
        <dbReference type="PIRSR" id="PIRSR039026-1"/>
    </source>
</evidence>
<feature type="signal peptide" evidence="4">
    <location>
        <begin position="1"/>
        <end position="25"/>
    </location>
</feature>
<organism evidence="5">
    <name type="scientific">Salinispirillum sp. LH 10-3-1</name>
    <dbReference type="NCBI Taxonomy" id="2952525"/>
    <lineage>
        <taxon>Bacteria</taxon>
        <taxon>Pseudomonadati</taxon>
        <taxon>Pseudomonadota</taxon>
        <taxon>Gammaproteobacteria</taxon>
        <taxon>Oceanospirillales</taxon>
        <taxon>Saccharospirillaceae</taxon>
        <taxon>Salinispirillum</taxon>
    </lineage>
</organism>
<dbReference type="InterPro" id="IPR026289">
    <property type="entry name" value="SBP_TakP-like"/>
</dbReference>
<dbReference type="GO" id="GO:0046872">
    <property type="term" value="F:metal ion binding"/>
    <property type="evidence" value="ECO:0007669"/>
    <property type="project" value="UniProtKB-KW"/>
</dbReference>
<dbReference type="InterPro" id="IPR018389">
    <property type="entry name" value="DctP_fam"/>
</dbReference>
<evidence type="ECO:0000313" key="5">
    <source>
        <dbReference type="EMBL" id="WLD58591.1"/>
    </source>
</evidence>
<dbReference type="PIRSF" id="PIRSF039026">
    <property type="entry name" value="SiaP"/>
    <property type="match status" value="1"/>
</dbReference>
<feature type="binding site" evidence="3">
    <location>
        <position position="235"/>
    </location>
    <ligand>
        <name>substrate</name>
    </ligand>
</feature>
<evidence type="ECO:0000256" key="1">
    <source>
        <dbReference type="ARBA" id="ARBA00022729"/>
    </source>
</evidence>
<protein>
    <submittedName>
        <fullName evidence="5">TRAP transporter substrate-binding protein</fullName>
    </submittedName>
</protein>
<evidence type="ECO:0000256" key="3">
    <source>
        <dbReference type="PIRSR" id="PIRSR039026-2"/>
    </source>
</evidence>
<feature type="binding site" evidence="3">
    <location>
        <position position="210"/>
    </location>
    <ligand>
        <name>Na(+)</name>
        <dbReference type="ChEBI" id="CHEBI:29101"/>
    </ligand>
</feature>
<dbReference type="PANTHER" id="PTHR33376:SF5">
    <property type="entry name" value="EXTRACYTOPLASMIC SOLUTE RECEPTOR PROTEIN"/>
    <property type="match status" value="1"/>
</dbReference>
<dbReference type="CDD" id="cd13604">
    <property type="entry name" value="PBP2_TRAP_ketoacid_lactate_like"/>
    <property type="match status" value="1"/>
</dbReference>
<reference evidence="5" key="1">
    <citation type="submission" date="2022-07" db="EMBL/GenBank/DDBJ databases">
        <title>Complete genome sequence of Salinispirillum sp. LH10-3-1 capable of multiple carbohydrate inversion isolated from a soda lake.</title>
        <authorList>
            <person name="Liu J."/>
            <person name="Zhai Y."/>
            <person name="Zhang H."/>
            <person name="Yang H."/>
            <person name="Qu J."/>
            <person name="Li J."/>
        </authorList>
    </citation>
    <scope>NUCLEOTIDE SEQUENCE</scope>
    <source>
        <strain evidence="5">LH 10-3-1</strain>
    </source>
</reference>
<keyword evidence="3" id="KW-0479">Metal-binding</keyword>
<feature type="binding site" evidence="2">
    <location>
        <position position="172"/>
    </location>
    <ligand>
        <name>substrate</name>
    </ligand>
</feature>
<sequence length="347" mass="38431">MKIKPLALAFASAAALSVCASVAMAQTKRMDVASVFGTNMFLGQGAVHLADELRTITDGAINMRVYEPGDLVPPFEVFNAVSTGAVDAGWDWIGYWAGTVPLVNMYGSLPFGPSAEVMASWMWSGDGAKYLQQAYDPYNVKVLACFISPQETGGFYNKPINTIGDFDGLRMRISGLGARVLNQFGASTQLIPGGEIYLALERGRIDAAEFSVPSVDESTGLQEITQYYYFPGWHQSTSWFSLMMNKNVWNGLTATQQAQVETACRSTLQWSMAQAVPDQINALNRMQAATGIEVRRFSDDVLQELESGWQKVLAEEFENTPGFREAYESLMEHKAMFDQWYELQEMN</sequence>
<dbReference type="AlphaFoldDB" id="A0AB38YHQ2"/>
<dbReference type="Pfam" id="PF03480">
    <property type="entry name" value="DctP"/>
    <property type="match status" value="1"/>
</dbReference>
<dbReference type="GO" id="GO:0031317">
    <property type="term" value="C:tripartite ATP-independent periplasmic transporter complex"/>
    <property type="evidence" value="ECO:0007669"/>
    <property type="project" value="InterPro"/>
</dbReference>
<dbReference type="PANTHER" id="PTHR33376">
    <property type="match status" value="1"/>
</dbReference>
<dbReference type="RefSeq" id="WP_304995877.1">
    <property type="nucleotide sequence ID" value="NZ_CP101717.1"/>
</dbReference>
<keyword evidence="1 4" id="KW-0732">Signal</keyword>